<name>J9ZAX6_LEPFM</name>
<dbReference type="PATRIC" id="fig|1048260.3.peg.650"/>
<evidence type="ECO:0000313" key="2">
    <source>
        <dbReference type="EMBL" id="AFS52842.1"/>
    </source>
</evidence>
<dbReference type="STRING" id="1048260.LFML04_0606"/>
<feature type="transmembrane region" description="Helical" evidence="1">
    <location>
        <begin position="24"/>
        <end position="41"/>
    </location>
</feature>
<sequence>MGLFLVGIVQPILSGKAILAMEGISWGLFLFFGTAGVILLNKGGLKNDDQS</sequence>
<accession>J9ZAX6</accession>
<proteinExistence type="predicted"/>
<reference evidence="2 3" key="1">
    <citation type="journal article" date="2011" name="J. Microbiol.">
        <title>Complete genome of Leptospirillum ferriphilum ML-04 provides insight into its physiology and environmental adaptation.</title>
        <authorList>
            <person name="Mi S."/>
            <person name="Song J."/>
            <person name="Lin J."/>
            <person name="Che Y."/>
            <person name="Zheng H."/>
            <person name="Lin J."/>
        </authorList>
    </citation>
    <scope>NUCLEOTIDE SEQUENCE [LARGE SCALE GENOMIC DNA]</scope>
    <source>
        <strain evidence="2 3">ML-04</strain>
    </source>
</reference>
<keyword evidence="1" id="KW-1133">Transmembrane helix</keyword>
<dbReference type="HOGENOM" id="CLU_3100362_0_0_0"/>
<dbReference type="AlphaFoldDB" id="J9ZAX6"/>
<evidence type="ECO:0000313" key="3">
    <source>
        <dbReference type="Proteomes" id="UP000006177"/>
    </source>
</evidence>
<organism evidence="2 3">
    <name type="scientific">Leptospirillum ferriphilum (strain ML-04)</name>
    <dbReference type="NCBI Taxonomy" id="1048260"/>
    <lineage>
        <taxon>Bacteria</taxon>
        <taxon>Pseudomonadati</taxon>
        <taxon>Nitrospirota</taxon>
        <taxon>Nitrospiria</taxon>
        <taxon>Nitrospirales</taxon>
        <taxon>Nitrospiraceae</taxon>
        <taxon>Leptospirillum</taxon>
    </lineage>
</organism>
<protein>
    <submittedName>
        <fullName evidence="2">Uncharacterized protein</fullName>
    </submittedName>
</protein>
<evidence type="ECO:0000256" key="1">
    <source>
        <dbReference type="SAM" id="Phobius"/>
    </source>
</evidence>
<keyword evidence="1" id="KW-0472">Membrane</keyword>
<gene>
    <name evidence="2" type="ordered locus">LFML04_0606</name>
</gene>
<dbReference type="EMBL" id="CP002919">
    <property type="protein sequence ID" value="AFS52842.1"/>
    <property type="molecule type" value="Genomic_DNA"/>
</dbReference>
<dbReference type="Proteomes" id="UP000006177">
    <property type="component" value="Chromosome"/>
</dbReference>
<keyword evidence="1" id="KW-0812">Transmembrane</keyword>
<dbReference type="KEGG" id="lfi:LFML04_0606"/>